<feature type="compositionally biased region" description="Pro residues" evidence="1">
    <location>
        <begin position="85"/>
        <end position="95"/>
    </location>
</feature>
<dbReference type="EMBL" id="RBNJ01008237">
    <property type="protein sequence ID" value="RUS27523.1"/>
    <property type="molecule type" value="Genomic_DNA"/>
</dbReference>
<keyword evidence="3" id="KW-1185">Reference proteome</keyword>
<evidence type="ECO:0000313" key="3">
    <source>
        <dbReference type="Proteomes" id="UP000274822"/>
    </source>
</evidence>
<feature type="region of interest" description="Disordered" evidence="1">
    <location>
        <begin position="64"/>
        <end position="95"/>
    </location>
</feature>
<evidence type="ECO:0000256" key="1">
    <source>
        <dbReference type="SAM" id="MobiDB-lite"/>
    </source>
</evidence>
<accession>A0A433QCL6</accession>
<sequence>MSTRTFHCLACHCHLIDPRTPAYLTPCCNRWVCDACVSRNPRLLQYCLYYQDPRRWIGEDLEELSETDNHRPPTHEPPLSRQRPPRPSSPPDPFL</sequence>
<dbReference type="Proteomes" id="UP000274822">
    <property type="component" value="Unassembled WGS sequence"/>
</dbReference>
<evidence type="ECO:0000313" key="2">
    <source>
        <dbReference type="EMBL" id="RUS27523.1"/>
    </source>
</evidence>
<comment type="caution">
    <text evidence="2">The sequence shown here is derived from an EMBL/GenBank/DDBJ whole genome shotgun (WGS) entry which is preliminary data.</text>
</comment>
<name>A0A433QCL6_9FUNG</name>
<reference evidence="2 3" key="1">
    <citation type="journal article" date="2018" name="New Phytol.">
        <title>Phylogenomics of Endogonaceae and evolution of mycorrhizas within Mucoromycota.</title>
        <authorList>
            <person name="Chang Y."/>
            <person name="Desiro A."/>
            <person name="Na H."/>
            <person name="Sandor L."/>
            <person name="Lipzen A."/>
            <person name="Clum A."/>
            <person name="Barry K."/>
            <person name="Grigoriev I.V."/>
            <person name="Martin F.M."/>
            <person name="Stajich J.E."/>
            <person name="Smith M.E."/>
            <person name="Bonito G."/>
            <person name="Spatafora J.W."/>
        </authorList>
    </citation>
    <scope>NUCLEOTIDE SEQUENCE [LARGE SCALE GENOMIC DNA]</scope>
    <source>
        <strain evidence="2 3">AD002</strain>
    </source>
</reference>
<proteinExistence type="predicted"/>
<gene>
    <name evidence="2" type="ORF">BC938DRAFT_483123</name>
</gene>
<organism evidence="2 3">
    <name type="scientific">Jimgerdemannia flammicorona</name>
    <dbReference type="NCBI Taxonomy" id="994334"/>
    <lineage>
        <taxon>Eukaryota</taxon>
        <taxon>Fungi</taxon>
        <taxon>Fungi incertae sedis</taxon>
        <taxon>Mucoromycota</taxon>
        <taxon>Mucoromycotina</taxon>
        <taxon>Endogonomycetes</taxon>
        <taxon>Endogonales</taxon>
        <taxon>Endogonaceae</taxon>
        <taxon>Jimgerdemannia</taxon>
    </lineage>
</organism>
<dbReference type="AlphaFoldDB" id="A0A433QCL6"/>
<protein>
    <submittedName>
        <fullName evidence="2">Uncharacterized protein</fullName>
    </submittedName>
</protein>